<proteinExistence type="predicted"/>
<evidence type="ECO:0000313" key="2">
    <source>
        <dbReference type="EMBL" id="KAK9988919.1"/>
    </source>
</evidence>
<keyword evidence="3" id="KW-1185">Reference proteome</keyword>
<keyword evidence="1" id="KW-0812">Transmembrane</keyword>
<evidence type="ECO:0000313" key="3">
    <source>
        <dbReference type="Proteomes" id="UP001459277"/>
    </source>
</evidence>
<sequence>MGFSAWDSRSARRRGFLGVGFFAWLCWWWGSWVGVATVVVDVGGSGYGFVGVGVDVGGGGLLIRLWIVSIVPLFQFVG</sequence>
<feature type="transmembrane region" description="Helical" evidence="1">
    <location>
        <begin position="21"/>
        <end position="40"/>
    </location>
</feature>
<comment type="caution">
    <text evidence="2">The sequence shown here is derived from an EMBL/GenBank/DDBJ whole genome shotgun (WGS) entry which is preliminary data.</text>
</comment>
<evidence type="ECO:0008006" key="4">
    <source>
        <dbReference type="Google" id="ProtNLM"/>
    </source>
</evidence>
<gene>
    <name evidence="2" type="ORF">SO802_029158</name>
</gene>
<keyword evidence="1" id="KW-1133">Transmembrane helix</keyword>
<keyword evidence="1" id="KW-0472">Membrane</keyword>
<dbReference type="EMBL" id="JAZDWU010000010">
    <property type="protein sequence ID" value="KAK9988919.1"/>
    <property type="molecule type" value="Genomic_DNA"/>
</dbReference>
<protein>
    <recommendedName>
        <fullName evidence="4">Transmembrane protein</fullName>
    </recommendedName>
</protein>
<name>A0AAW2BVJ3_9ROSI</name>
<dbReference type="Proteomes" id="UP001459277">
    <property type="component" value="Unassembled WGS sequence"/>
</dbReference>
<dbReference type="AlphaFoldDB" id="A0AAW2BVJ3"/>
<reference evidence="2 3" key="1">
    <citation type="submission" date="2024-01" db="EMBL/GenBank/DDBJ databases">
        <title>A telomere-to-telomere, gap-free genome of sweet tea (Lithocarpus litseifolius).</title>
        <authorList>
            <person name="Zhou J."/>
        </authorList>
    </citation>
    <scope>NUCLEOTIDE SEQUENCE [LARGE SCALE GENOMIC DNA]</scope>
    <source>
        <strain evidence="2">Zhou-2022a</strain>
        <tissue evidence="2">Leaf</tissue>
    </source>
</reference>
<accession>A0AAW2BVJ3</accession>
<organism evidence="2 3">
    <name type="scientific">Lithocarpus litseifolius</name>
    <dbReference type="NCBI Taxonomy" id="425828"/>
    <lineage>
        <taxon>Eukaryota</taxon>
        <taxon>Viridiplantae</taxon>
        <taxon>Streptophyta</taxon>
        <taxon>Embryophyta</taxon>
        <taxon>Tracheophyta</taxon>
        <taxon>Spermatophyta</taxon>
        <taxon>Magnoliopsida</taxon>
        <taxon>eudicotyledons</taxon>
        <taxon>Gunneridae</taxon>
        <taxon>Pentapetalae</taxon>
        <taxon>rosids</taxon>
        <taxon>fabids</taxon>
        <taxon>Fagales</taxon>
        <taxon>Fagaceae</taxon>
        <taxon>Lithocarpus</taxon>
    </lineage>
</organism>
<feature type="transmembrane region" description="Helical" evidence="1">
    <location>
        <begin position="46"/>
        <end position="74"/>
    </location>
</feature>
<evidence type="ECO:0000256" key="1">
    <source>
        <dbReference type="SAM" id="Phobius"/>
    </source>
</evidence>